<keyword evidence="4" id="KW-1185">Reference proteome</keyword>
<protein>
    <submittedName>
        <fullName evidence="2">Uncharacterized protein</fullName>
    </submittedName>
</protein>
<sequence>MASRQPIRPGKPTNAQRSQPASRKPAVNSRTARGTPSQTPRPPAPAAPTPVPAPEPVHVPPPLPSAPVPAPEFAALYPTVAASSGDGLQLSQTTMDTLAKLPKPDTKEKPYLDYLNDYVVDWKEPGNLEPIKSPRFHNAGRLSPKLRPIGTPPGLVSYKNRNDFNQAVSALPPISSSRYAPIDFDALGLNTAEYRYADNLEPYGRRPGDLRHIQYSAAHYKQQQQQQQQQQQPQTGGSRINLPSLLQSQVPSAVTLPSNQLVLINLPNARFGNYDRLDTFAGPRIVPEPTLLNFVPHEAATHRYVEEFIGHCIEDQFVPDILHETINELNHERQTNIEVPKYSTDTNEFDINRYIDTARENNTHLYSDDWVRQLGLQQQLHIPSPASNLHTIMSPKERIDYKEGPPIRADIPLRFRDMVPETQTRVLTDVNQDFIDFELHDLLRDLGRDFVAERTRNATIENESRRNIYPTIQPPVIQQRQIIYEPPVVQQQQIIYDPELYNPPKRTIDQGQYNSTKKYAENNLMDTICLDNLIVRYINQTDSPLDYDEGYSRLLDGTMLDNLINQYHSRDEYR</sequence>
<dbReference type="AlphaFoldDB" id="A0A814ELR0"/>
<evidence type="ECO:0000256" key="1">
    <source>
        <dbReference type="SAM" id="MobiDB-lite"/>
    </source>
</evidence>
<reference evidence="2" key="1">
    <citation type="submission" date="2021-02" db="EMBL/GenBank/DDBJ databases">
        <authorList>
            <person name="Nowell W R."/>
        </authorList>
    </citation>
    <scope>NUCLEOTIDE SEQUENCE</scope>
</reference>
<evidence type="ECO:0000313" key="4">
    <source>
        <dbReference type="Proteomes" id="UP000663832"/>
    </source>
</evidence>
<name>A0A814ELR0_9BILA</name>
<evidence type="ECO:0000313" key="3">
    <source>
        <dbReference type="EMBL" id="CAF1258502.1"/>
    </source>
</evidence>
<proteinExistence type="predicted"/>
<evidence type="ECO:0000313" key="5">
    <source>
        <dbReference type="Proteomes" id="UP000663877"/>
    </source>
</evidence>
<feature type="compositionally biased region" description="Pro residues" evidence="1">
    <location>
        <begin position="39"/>
        <end position="66"/>
    </location>
</feature>
<dbReference type="SUPFAM" id="SSF81995">
    <property type="entry name" value="beta-sandwich domain of Sec23/24"/>
    <property type="match status" value="1"/>
</dbReference>
<dbReference type="EMBL" id="CAJNOM010000229">
    <property type="protein sequence ID" value="CAF1258502.1"/>
    <property type="molecule type" value="Genomic_DNA"/>
</dbReference>
<feature type="region of interest" description="Disordered" evidence="1">
    <location>
        <begin position="218"/>
        <end position="242"/>
    </location>
</feature>
<dbReference type="Proteomes" id="UP000663877">
    <property type="component" value="Unassembled WGS sequence"/>
</dbReference>
<evidence type="ECO:0000313" key="2">
    <source>
        <dbReference type="EMBL" id="CAF0973984.1"/>
    </source>
</evidence>
<dbReference type="Proteomes" id="UP000663832">
    <property type="component" value="Unassembled WGS sequence"/>
</dbReference>
<feature type="region of interest" description="Disordered" evidence="1">
    <location>
        <begin position="1"/>
        <end position="66"/>
    </location>
</feature>
<dbReference type="OrthoDB" id="10039280at2759"/>
<organism evidence="2 5">
    <name type="scientific">Adineta steineri</name>
    <dbReference type="NCBI Taxonomy" id="433720"/>
    <lineage>
        <taxon>Eukaryota</taxon>
        <taxon>Metazoa</taxon>
        <taxon>Spiralia</taxon>
        <taxon>Gnathifera</taxon>
        <taxon>Rotifera</taxon>
        <taxon>Eurotatoria</taxon>
        <taxon>Bdelloidea</taxon>
        <taxon>Adinetida</taxon>
        <taxon>Adinetidae</taxon>
        <taxon>Adineta</taxon>
    </lineage>
</organism>
<accession>A0A814ELR0</accession>
<feature type="compositionally biased region" description="Polar residues" evidence="1">
    <location>
        <begin position="28"/>
        <end position="38"/>
    </location>
</feature>
<feature type="compositionally biased region" description="Low complexity" evidence="1">
    <location>
        <begin position="222"/>
        <end position="234"/>
    </location>
</feature>
<dbReference type="EMBL" id="CAJNOI010000061">
    <property type="protein sequence ID" value="CAF0973984.1"/>
    <property type="molecule type" value="Genomic_DNA"/>
</dbReference>
<comment type="caution">
    <text evidence="2">The sequence shown here is derived from an EMBL/GenBank/DDBJ whole genome shotgun (WGS) entry which is preliminary data.</text>
</comment>
<gene>
    <name evidence="2" type="ORF">BJG266_LOCUS14492</name>
    <name evidence="3" type="ORF">QVE165_LOCUS28914</name>
</gene>